<accession>A0A9P9JEM6</accession>
<protein>
    <recommendedName>
        <fullName evidence="1">DUF6590 domain-containing protein</fullName>
    </recommendedName>
</protein>
<organism evidence="2 3">
    <name type="scientific">Dactylonectria estremocensis</name>
    <dbReference type="NCBI Taxonomy" id="1079267"/>
    <lineage>
        <taxon>Eukaryota</taxon>
        <taxon>Fungi</taxon>
        <taxon>Dikarya</taxon>
        <taxon>Ascomycota</taxon>
        <taxon>Pezizomycotina</taxon>
        <taxon>Sordariomycetes</taxon>
        <taxon>Hypocreomycetidae</taxon>
        <taxon>Hypocreales</taxon>
        <taxon>Nectriaceae</taxon>
        <taxon>Dactylonectria</taxon>
    </lineage>
</organism>
<comment type="caution">
    <text evidence="2">The sequence shown here is derived from an EMBL/GenBank/DDBJ whole genome shotgun (WGS) entry which is preliminary data.</text>
</comment>
<evidence type="ECO:0000313" key="3">
    <source>
        <dbReference type="Proteomes" id="UP000717696"/>
    </source>
</evidence>
<dbReference type="EMBL" id="JAGMUU010000003">
    <property type="protein sequence ID" value="KAH7157665.1"/>
    <property type="molecule type" value="Genomic_DNA"/>
</dbReference>
<evidence type="ECO:0000259" key="1">
    <source>
        <dbReference type="Pfam" id="PF20233"/>
    </source>
</evidence>
<name>A0A9P9JEM6_9HYPO</name>
<dbReference type="Pfam" id="PF20233">
    <property type="entry name" value="DUF6590"/>
    <property type="match status" value="1"/>
</dbReference>
<dbReference type="AlphaFoldDB" id="A0A9P9JEM6"/>
<evidence type="ECO:0000313" key="2">
    <source>
        <dbReference type="EMBL" id="KAH7157665.1"/>
    </source>
</evidence>
<proteinExistence type="predicted"/>
<dbReference type="InterPro" id="IPR046497">
    <property type="entry name" value="DUF6590"/>
</dbReference>
<keyword evidence="3" id="KW-1185">Reference proteome</keyword>
<dbReference type="Proteomes" id="UP000717696">
    <property type="component" value="Unassembled WGS sequence"/>
</dbReference>
<gene>
    <name evidence="2" type="ORF">B0J13DRAFT_542348</name>
</gene>
<sequence length="155" mass="18034">MSFSEFGAIHSKYRKMIILETWGEHCICLPLYSYCGKGLDGRRDIAEEYISVRDDSKAFWDREESSAGFLTAVRDPSWPRSRMFITGRTVVKLTEKIVHSYSDNCSVEGHLYQDDFRKLYKTYMETVRRKENEILGLIPGPTQDEEKLEEGEIFG</sequence>
<reference evidence="2" key="1">
    <citation type="journal article" date="2021" name="Nat. Commun.">
        <title>Genetic determinants of endophytism in the Arabidopsis root mycobiome.</title>
        <authorList>
            <person name="Mesny F."/>
            <person name="Miyauchi S."/>
            <person name="Thiergart T."/>
            <person name="Pickel B."/>
            <person name="Atanasova L."/>
            <person name="Karlsson M."/>
            <person name="Huettel B."/>
            <person name="Barry K.W."/>
            <person name="Haridas S."/>
            <person name="Chen C."/>
            <person name="Bauer D."/>
            <person name="Andreopoulos W."/>
            <person name="Pangilinan J."/>
            <person name="LaButti K."/>
            <person name="Riley R."/>
            <person name="Lipzen A."/>
            <person name="Clum A."/>
            <person name="Drula E."/>
            <person name="Henrissat B."/>
            <person name="Kohler A."/>
            <person name="Grigoriev I.V."/>
            <person name="Martin F.M."/>
            <person name="Hacquard S."/>
        </authorList>
    </citation>
    <scope>NUCLEOTIDE SEQUENCE</scope>
    <source>
        <strain evidence="2">MPI-CAGE-AT-0021</strain>
    </source>
</reference>
<feature type="domain" description="DUF6590" evidence="1">
    <location>
        <begin position="8"/>
        <end position="54"/>
    </location>
</feature>
<dbReference type="OrthoDB" id="3438983at2759"/>